<keyword evidence="1" id="KW-0687">Ribonucleoprotein</keyword>
<sequence length="197" mass="21901">MTVVRKQQSKEKIPKFHLVEHLLFTFFSLSSSFSFSGERRFRPASGFPSKFPYVFDLFKDSSSSSALTSPMESVAGSTKTKSTNDVDEVTALTRRLILASCVTGIIILRQVNNVDFAETSVLINLPYIFLTSDATPQSLEVTTTPASSASSLGAMERSLMKREGRRRETARVKAKSHRSSMAWWEKEKVVVCMGGID</sequence>
<protein>
    <submittedName>
        <fullName evidence="1">H/ACA ribonucleoprotein complex non-core subunit NAF1-like</fullName>
    </submittedName>
</protein>
<dbReference type="Proteomes" id="UP000634136">
    <property type="component" value="Unassembled WGS sequence"/>
</dbReference>
<dbReference type="AlphaFoldDB" id="A0A834TH54"/>
<gene>
    <name evidence="1" type="ORF">G2W53_026526</name>
</gene>
<keyword evidence="2" id="KW-1185">Reference proteome</keyword>
<comment type="caution">
    <text evidence="1">The sequence shown here is derived from an EMBL/GenBank/DDBJ whole genome shotgun (WGS) entry which is preliminary data.</text>
</comment>
<proteinExistence type="predicted"/>
<dbReference type="GO" id="GO:1990904">
    <property type="term" value="C:ribonucleoprotein complex"/>
    <property type="evidence" value="ECO:0007669"/>
    <property type="project" value="UniProtKB-KW"/>
</dbReference>
<reference evidence="1" key="1">
    <citation type="submission" date="2020-09" db="EMBL/GenBank/DDBJ databases">
        <title>Genome-Enabled Discovery of Anthraquinone Biosynthesis in Senna tora.</title>
        <authorList>
            <person name="Kang S.-H."/>
            <person name="Pandey R.P."/>
            <person name="Lee C.-M."/>
            <person name="Sim J.-S."/>
            <person name="Jeong J.-T."/>
            <person name="Choi B.-S."/>
            <person name="Jung M."/>
            <person name="Ginzburg D."/>
            <person name="Zhao K."/>
            <person name="Won S.Y."/>
            <person name="Oh T.-J."/>
            <person name="Yu Y."/>
            <person name="Kim N.-H."/>
            <person name="Lee O.R."/>
            <person name="Lee T.-H."/>
            <person name="Bashyal P."/>
            <person name="Kim T.-S."/>
            <person name="Lee W.-H."/>
            <person name="Kawkins C."/>
            <person name="Kim C.-K."/>
            <person name="Kim J.S."/>
            <person name="Ahn B.O."/>
            <person name="Rhee S.Y."/>
            <person name="Sohng J.K."/>
        </authorList>
    </citation>
    <scope>NUCLEOTIDE SEQUENCE</scope>
    <source>
        <tissue evidence="1">Leaf</tissue>
    </source>
</reference>
<accession>A0A834TH54</accession>
<evidence type="ECO:0000313" key="2">
    <source>
        <dbReference type="Proteomes" id="UP000634136"/>
    </source>
</evidence>
<organism evidence="1 2">
    <name type="scientific">Senna tora</name>
    <dbReference type="NCBI Taxonomy" id="362788"/>
    <lineage>
        <taxon>Eukaryota</taxon>
        <taxon>Viridiplantae</taxon>
        <taxon>Streptophyta</taxon>
        <taxon>Embryophyta</taxon>
        <taxon>Tracheophyta</taxon>
        <taxon>Spermatophyta</taxon>
        <taxon>Magnoliopsida</taxon>
        <taxon>eudicotyledons</taxon>
        <taxon>Gunneridae</taxon>
        <taxon>Pentapetalae</taxon>
        <taxon>rosids</taxon>
        <taxon>fabids</taxon>
        <taxon>Fabales</taxon>
        <taxon>Fabaceae</taxon>
        <taxon>Caesalpinioideae</taxon>
        <taxon>Cassia clade</taxon>
        <taxon>Senna</taxon>
    </lineage>
</organism>
<evidence type="ECO:0000313" key="1">
    <source>
        <dbReference type="EMBL" id="KAF7821071.1"/>
    </source>
</evidence>
<dbReference type="EMBL" id="JAAIUW010000008">
    <property type="protein sequence ID" value="KAF7821071.1"/>
    <property type="molecule type" value="Genomic_DNA"/>
</dbReference>
<name>A0A834TH54_9FABA</name>